<evidence type="ECO:0000256" key="1">
    <source>
        <dbReference type="SAM" id="MobiDB-lite"/>
    </source>
</evidence>
<dbReference type="Proteomes" id="UP001604336">
    <property type="component" value="Unassembled WGS sequence"/>
</dbReference>
<proteinExistence type="predicted"/>
<feature type="compositionally biased region" description="Polar residues" evidence="1">
    <location>
        <begin position="31"/>
        <end position="42"/>
    </location>
</feature>
<dbReference type="PANTHER" id="PTHR33647:SF5">
    <property type="entry name" value="OS01G0793900 PROTEIN"/>
    <property type="match status" value="1"/>
</dbReference>
<dbReference type="EMBL" id="JBFOLK010000011">
    <property type="protein sequence ID" value="KAL2475637.1"/>
    <property type="molecule type" value="Genomic_DNA"/>
</dbReference>
<comment type="caution">
    <text evidence="2">The sequence shown here is derived from an EMBL/GenBank/DDBJ whole genome shotgun (WGS) entry which is preliminary data.</text>
</comment>
<evidence type="ECO:0000313" key="3">
    <source>
        <dbReference type="Proteomes" id="UP001604336"/>
    </source>
</evidence>
<reference evidence="3" key="1">
    <citation type="submission" date="2024-07" db="EMBL/GenBank/DDBJ databases">
        <title>Two chromosome-level genome assemblies of Korean endemic species Abeliophyllum distichum and Forsythia ovata (Oleaceae).</title>
        <authorList>
            <person name="Jang H."/>
        </authorList>
    </citation>
    <scope>NUCLEOTIDE SEQUENCE [LARGE SCALE GENOMIC DNA]</scope>
</reference>
<dbReference type="AlphaFoldDB" id="A0ABD1QHE0"/>
<organism evidence="2 3">
    <name type="scientific">Abeliophyllum distichum</name>
    <dbReference type="NCBI Taxonomy" id="126358"/>
    <lineage>
        <taxon>Eukaryota</taxon>
        <taxon>Viridiplantae</taxon>
        <taxon>Streptophyta</taxon>
        <taxon>Embryophyta</taxon>
        <taxon>Tracheophyta</taxon>
        <taxon>Spermatophyta</taxon>
        <taxon>Magnoliopsida</taxon>
        <taxon>eudicotyledons</taxon>
        <taxon>Gunneridae</taxon>
        <taxon>Pentapetalae</taxon>
        <taxon>asterids</taxon>
        <taxon>lamiids</taxon>
        <taxon>Lamiales</taxon>
        <taxon>Oleaceae</taxon>
        <taxon>Forsythieae</taxon>
        <taxon>Abeliophyllum</taxon>
    </lineage>
</organism>
<name>A0ABD1QHE0_9LAMI</name>
<gene>
    <name evidence="2" type="ORF">Adt_36373</name>
</gene>
<accession>A0ABD1QHE0</accession>
<protein>
    <submittedName>
        <fullName evidence="2">Uncharacterized protein</fullName>
    </submittedName>
</protein>
<feature type="region of interest" description="Disordered" evidence="1">
    <location>
        <begin position="1"/>
        <end position="43"/>
    </location>
</feature>
<keyword evidence="3" id="KW-1185">Reference proteome</keyword>
<evidence type="ECO:0000313" key="2">
    <source>
        <dbReference type="EMBL" id="KAL2475637.1"/>
    </source>
</evidence>
<dbReference type="PANTHER" id="PTHR33647">
    <property type="entry name" value="OS01G0793900 PROTEIN"/>
    <property type="match status" value="1"/>
</dbReference>
<sequence>MGNCCRREFGDDDWNQSATPKKPAMEKESLLSDNKAVSSSSPPFKEELKIKITKRQLEELLKRVDMQDLTVEQALCRLVNSSADDLSDVQCHRPWRPRLHSIPEVN</sequence>